<dbReference type="AlphaFoldDB" id="A0A2P4XBV5"/>
<gene>
    <name evidence="1" type="ORF">PHPALM_27735</name>
</gene>
<accession>A0A2P4XBV5</accession>
<name>A0A2P4XBV5_9STRA</name>
<dbReference type="EMBL" id="NCKW01015466">
    <property type="protein sequence ID" value="POM63036.1"/>
    <property type="molecule type" value="Genomic_DNA"/>
</dbReference>
<reference evidence="1 2" key="1">
    <citation type="journal article" date="2017" name="Genome Biol. Evol.">
        <title>Phytophthora megakarya and P. palmivora, closely related causal agents of cacao black pod rot, underwent increases in genome sizes and gene numbers by different mechanisms.</title>
        <authorList>
            <person name="Ali S.S."/>
            <person name="Shao J."/>
            <person name="Lary D.J."/>
            <person name="Kronmiller B."/>
            <person name="Shen D."/>
            <person name="Strem M.D."/>
            <person name="Amoako-Attah I."/>
            <person name="Akrofi A.Y."/>
            <person name="Begoude B.A."/>
            <person name="Ten Hoopen G.M."/>
            <person name="Coulibaly K."/>
            <person name="Kebe B.I."/>
            <person name="Melnick R.L."/>
            <person name="Guiltinan M.J."/>
            <person name="Tyler B.M."/>
            <person name="Meinhardt L.W."/>
            <person name="Bailey B.A."/>
        </authorList>
    </citation>
    <scope>NUCLEOTIDE SEQUENCE [LARGE SCALE GENOMIC DNA]</scope>
    <source>
        <strain evidence="2">sbr112.9</strain>
    </source>
</reference>
<organism evidence="1 2">
    <name type="scientific">Phytophthora palmivora</name>
    <dbReference type="NCBI Taxonomy" id="4796"/>
    <lineage>
        <taxon>Eukaryota</taxon>
        <taxon>Sar</taxon>
        <taxon>Stramenopiles</taxon>
        <taxon>Oomycota</taxon>
        <taxon>Peronosporomycetes</taxon>
        <taxon>Peronosporales</taxon>
        <taxon>Peronosporaceae</taxon>
        <taxon>Phytophthora</taxon>
    </lineage>
</organism>
<evidence type="ECO:0000313" key="2">
    <source>
        <dbReference type="Proteomes" id="UP000237271"/>
    </source>
</evidence>
<sequence length="131" mass="14689">MASKQCSDRIKLLVSIQAVKQKLSVSLKQPSSRSYAHPTCLVILHKSCDCKDSYGHCLEDNPDMVDSDQGLKYRLRSCKMCALYNRNHRSIRSTSVQSGALCIVAYGMAKTCFANWNEDWSNGNDVPLKLL</sequence>
<dbReference type="Proteomes" id="UP000237271">
    <property type="component" value="Unassembled WGS sequence"/>
</dbReference>
<evidence type="ECO:0000313" key="1">
    <source>
        <dbReference type="EMBL" id="POM63036.1"/>
    </source>
</evidence>
<comment type="caution">
    <text evidence="1">The sequence shown here is derived from an EMBL/GenBank/DDBJ whole genome shotgun (WGS) entry which is preliminary data.</text>
</comment>
<keyword evidence="2" id="KW-1185">Reference proteome</keyword>
<protein>
    <submittedName>
        <fullName evidence="1">Uncharacterized protein</fullName>
    </submittedName>
</protein>
<proteinExistence type="predicted"/>